<feature type="compositionally biased region" description="Pro residues" evidence="2">
    <location>
        <begin position="2213"/>
        <end position="2229"/>
    </location>
</feature>
<feature type="compositionally biased region" description="Polar residues" evidence="2">
    <location>
        <begin position="1893"/>
        <end position="1914"/>
    </location>
</feature>
<feature type="compositionally biased region" description="Low complexity" evidence="2">
    <location>
        <begin position="3195"/>
        <end position="3208"/>
    </location>
</feature>
<feature type="compositionally biased region" description="Basic and acidic residues" evidence="2">
    <location>
        <begin position="2688"/>
        <end position="2704"/>
    </location>
</feature>
<feature type="region of interest" description="Disordered" evidence="2">
    <location>
        <begin position="2148"/>
        <end position="2170"/>
    </location>
</feature>
<gene>
    <name evidence="3" type="ORF">RRG08_057041</name>
</gene>
<feature type="region of interest" description="Disordered" evidence="2">
    <location>
        <begin position="2921"/>
        <end position="2987"/>
    </location>
</feature>
<dbReference type="PANTHER" id="PTHR14492">
    <property type="entry name" value="JBTS17"/>
    <property type="match status" value="1"/>
</dbReference>
<feature type="compositionally biased region" description="Polar residues" evidence="2">
    <location>
        <begin position="2161"/>
        <end position="2170"/>
    </location>
</feature>
<feature type="region of interest" description="Disordered" evidence="2">
    <location>
        <begin position="1859"/>
        <end position="1957"/>
    </location>
</feature>
<feature type="region of interest" description="Disordered" evidence="2">
    <location>
        <begin position="2097"/>
        <end position="2116"/>
    </location>
</feature>
<evidence type="ECO:0000313" key="4">
    <source>
        <dbReference type="Proteomes" id="UP001283361"/>
    </source>
</evidence>
<dbReference type="Proteomes" id="UP001283361">
    <property type="component" value="Unassembled WGS sequence"/>
</dbReference>
<feature type="compositionally biased region" description="Basic residues" evidence="2">
    <location>
        <begin position="2944"/>
        <end position="2953"/>
    </location>
</feature>
<feature type="region of interest" description="Disordered" evidence="2">
    <location>
        <begin position="1718"/>
        <end position="1815"/>
    </location>
</feature>
<feature type="compositionally biased region" description="Basic residues" evidence="2">
    <location>
        <begin position="1539"/>
        <end position="1548"/>
    </location>
</feature>
<protein>
    <submittedName>
        <fullName evidence="3">Uncharacterized protein</fullName>
    </submittedName>
</protein>
<feature type="compositionally biased region" description="Low complexity" evidence="2">
    <location>
        <begin position="1752"/>
        <end position="1768"/>
    </location>
</feature>
<feature type="region of interest" description="Disordered" evidence="2">
    <location>
        <begin position="3100"/>
        <end position="3166"/>
    </location>
</feature>
<organism evidence="3 4">
    <name type="scientific">Elysia crispata</name>
    <name type="common">lettuce slug</name>
    <dbReference type="NCBI Taxonomy" id="231223"/>
    <lineage>
        <taxon>Eukaryota</taxon>
        <taxon>Metazoa</taxon>
        <taxon>Spiralia</taxon>
        <taxon>Lophotrochozoa</taxon>
        <taxon>Mollusca</taxon>
        <taxon>Gastropoda</taxon>
        <taxon>Heterobranchia</taxon>
        <taxon>Euthyneura</taxon>
        <taxon>Panpulmonata</taxon>
        <taxon>Sacoglossa</taxon>
        <taxon>Placobranchoidea</taxon>
        <taxon>Plakobranchidae</taxon>
        <taxon>Elysia</taxon>
    </lineage>
</organism>
<feature type="compositionally biased region" description="Basic and acidic residues" evidence="2">
    <location>
        <begin position="1929"/>
        <end position="1938"/>
    </location>
</feature>
<accession>A0AAE1DBB0</accession>
<feature type="coiled-coil region" evidence="1">
    <location>
        <begin position="2271"/>
        <end position="2309"/>
    </location>
</feature>
<comment type="caution">
    <text evidence="3">The sequence shown here is derived from an EMBL/GenBank/DDBJ whole genome shotgun (WGS) entry which is preliminary data.</text>
</comment>
<sequence>MKISVEVLASAGIKRRKPWPKIKWLGRERESLFLLDEKRVSVLYVPSGKTKRSIPKVTSLLSETVFLTSSPGGSYLVGIQASGDVFVWHKDKDELKTICGLAHFLLDADISLADGCQIFPSKDCSRMLLVISKHYVFLWQRDSQDEGNSKNNISLGKWSSVAVPARIHLPSPDSRAVALHAVFTNLELYGDCCQLSIVWNQRNNMNVTSLLIKFAADLKAGKVSNKGEEPRVQWMNLQNPLSNIQAGCEAIHMDGAYICCYSNDGQILAVGVNQKCPAQTCMLFVSPYTDTVLVSKMNGCGIKDPIKKRGKQYWVTDMVWTYDNLFLGLMLRNGSLGLITRLGEPLVLLSKGCSLELGPAYFLPFTPAISVQSDLRSRRNQDNGTDHTSSYNSEADPLRQRFSVTSHPSLPILLVSDGYLVVIAQLPSELSQMILMRDLVLESSSHLKQIAETNRLDLTLANAYNLPASELEGVKISPRRTKNGRRGGESRHMASAQYRFEEPSVSLNETLDSEVSLVLGADESAAVAGQQHGAGLQEISSGKLVFGEPDILLVTEGSFLSEPNSTMRALQLAKANLFTVWKLAASTTELWSVNLDKIVTHGVHNMVKLFSLVLDCPQIRDLLDDPAQVANMPQAVHTASLFKVISMYKQLLDLLQLDCHQRHLLAAVLQLSHKTMSAILSSLGLRQSDPRLKTLTGCFTLLKFTEKSLMQAYVSMPSKLQEKGLIPRVAIGEGEIHYGGGESTLSGTQLAKRLTSTWTLLYKSVAQFAASSEVSAADSRQAQALQTAIQQVLLELDVDIPLSQAPPAVSNGELLSMDGRHTMAMNAWKHQLSRYKELGNVKNASRLLHSLLYTYILRNDLTAAVAFVDSLIVKASPSLEDDLDPDQMSATHDIQPSLMTFVTKTLRSQAFHEPDMVPCIHDRAIRQMVQSMARFMAAYFSNQTVFIFPPHNPMPLPAVHFETSIANSRIIPKYHEDLAASIRHQQLGQIWTVERTLEYLLLSGLLCEATWFADRVGDWKAAYQLSVAHTLHRRLAPPVYVGAKKPVSLPEWLGPDAIMKGKLEKIVLRDFQLSSTSSDLSMLTKGLEEIALAGVMGYVEIGSWLLAELVTKLKVLVGQMTPLVTKDFYLPAPPLFCPQPATSSQLRMSMEMEDETKLRHRVSSVIQLALCVMNAAHLSIPAGTWYTKALETIQQKATQFKIITEGPCLDLPDTLYSYLEMEKDEGSFDIDSEDPSVNSVQASFRDLCSLLWLLHARDKLSLCLRSREKFLTLGLDVENKEQWLRECFLTLQWAVHMIAFCRYLSDEASIYKVILSVLLDLPATEDTANILAEHMYSQDNLHPEVQDRLERILQSWQSIIIVPESDGRSVGDSLDMDEDGRKSVTFLGASPRGKSLSVYFHKQCMAVDKTLKKKKQCYGSFEEFVFADTASSQPRAAKSKHILINIGSRPFETKRSYLEFLDTFFSVSFSKVLDVMAGKDKKYAQPFLRSFARDIVDREMLFFVQRVAGSAHRKMQGLAVLAGGGRAHPNVHDSPGHGQSKRSRRRSVSGRTSGRADIGEDGGPAAGSRPVGLFRGKSMVETPLERSHACVKRYDSEPDRLDELDYPPFEAMTEQQRRPSLGSRFSHSEETLYGSQIAGGQRQYPGWSLTVNFGKKYTALQQLLEWLEVWGNKTHTLSLKSGADELLHTGSQLKLHIPAQLIVLALWLLEHKYHASSQSRRRSLSRSGRQAGKSKKASRGRRAQRLSRSPQGSQSPAGSMRSSRSGAGTPPIYPENSLLMHQSAPRYTASPNLPSQQAVGSRHSSPTTIPPGPAQASTLEEDQIIDAYTQVLDGPEDSSSIAVSSLASDELDDDLKNTFNALKGSSSPGKDNTALNHTIFPKDDSPERGAPIPQNSSTPKQANSMPVTDQRTPSVSPPRVSHQAVPDRSVSERTSRSDRRGRHQPVSQGSQVPAVGDGIASQLQGIIRDELRRIMEVQHRSVLAMMGALDEVEKVSEPVQVVQTATPSAQAVKNISSSQGGKLNRHSRSQNHNRGAAAFNSENLEDESVAEMVSFKEELLVAQHSAQSHARVPETGEAQGSGQVRGALAELHNLQSETVRSKQQQHQQQPSYAEEISSRANRLFSQQQGYPSQDGSVRLPLLAWGSKQDQPSGPIPLLHISSAQDTSSDPFRNLRRFLPQVPRPQPHSSPPSFSQPSQLSHLFPSLRLFQAPQAPPPQSQQRFPPPPYDPVGIPLLSVSSPGYSSQPVQTAPTPAASPEFFPLLRILPPGASEQEMQRSKIEETRQRLLQKFQQQVLEDKENVDQARMTQRLLHLEPQVVGEQLDSARSEKSQLSEKLPSEKALSEEVQLGEQERAASAQSTATGIGALDGTLSDGGHTGSAAADASINDGYALPKGIFESYLQLGEHLMGPEAGQTTAAFQLKMAQAMQRQVEKRIRPKVDFSTMTQEHVDLAMATDPAMEVVRTAEAATSITKDTGVDPIEEALRDYNLKRNNNVIPPDIFMGLRFADQDRQTGVTAAAPSEESGKGRSYLNVVDIRASAVLRDIPERVVKEDKNEVGGLADLSSATLASQRAALQIGALEDTLREKLAAQPNASTAVRGHDSLTVRMFDQLQAGREDRMSIAVMPRSSMSEPKTAMLRRLQDMSDQIKAIDDMSQNIEREFKSSHLLLSTLQDVNASIQRSRSPSPDRSRVSPQRHKELRYSLETTEEYDERDEDEAGSDRTLTPHLPPPKTSTKSPQASARSARSKSSLRSRSASELTELLTEVLAEQGVDLESAGYPKELAQQLEIDAREQIARQDRFAKSRITPREKLESIKRADEDQVSRRTREEREDLKKWMASKFHERQEDYRKHRQELIEREPKPFKSGLAVTKLNLQKLDEERSERRQHMAADFMNQRLSEAEHLMGSIIVDKPELPPWGELATGEASPTSYPTLRSTQTGRNTKRKSRSPARRQGPSSHKPQILSRSPSETKQSQTALPSTVKGILKPSVTSSTLAREATRLSSSDPYLANLESLSTDNLSVDSSADIINYARQILDMDRTTQIDSFEISDSTPALGRRQASQAPVREAKVSVEQQQVKSKSFADMVRLQRPAVTRKWQDVNKQRQQSSALAAERQMTLSSGQKTWTVQDPNLVNGKPKEYGSKRIPGSSPRQPVDTATGSARRVKTYAERLQEMKPASKVYSPPASRRRPASSRTMSTLTTRSTSQRGPAHKPQTYVEQLKSLSSRAGPTHRGRSYTGQGKIPVRMRTFLRSHGPVHEPKTYTEQLRELNPHPHIDTVSMKARGHMHPSAVPASSAGAGSRASSRPRPYGDPYSEMDYEELASVLSDWDMDENVRNIIYGGSTAPSSVVFKDDIDLSMSGGDIRRPLAPSEGQSDYFDVVMQGDGLMHRSVEEGDLDLGVGDYRSSVDIHEIERIADAASVGSGSVLSVIDWDAVNDLIKDV</sequence>
<dbReference type="EMBL" id="JAWDGP010004530">
    <property type="protein sequence ID" value="KAK3763620.1"/>
    <property type="molecule type" value="Genomic_DNA"/>
</dbReference>
<feature type="compositionally biased region" description="Polar residues" evidence="2">
    <location>
        <begin position="1859"/>
        <end position="1876"/>
    </location>
</feature>
<feature type="region of interest" description="Disordered" evidence="2">
    <location>
        <begin position="2680"/>
        <end position="2758"/>
    </location>
</feature>
<feature type="compositionally biased region" description="Low complexity" evidence="2">
    <location>
        <begin position="3291"/>
        <end position="3310"/>
    </location>
</feature>
<feature type="region of interest" description="Disordered" evidence="2">
    <location>
        <begin position="1524"/>
        <end position="1573"/>
    </location>
</feature>
<evidence type="ECO:0000256" key="2">
    <source>
        <dbReference type="SAM" id="MobiDB-lite"/>
    </source>
</evidence>
<name>A0AAE1DBB0_9GAST</name>
<feature type="region of interest" description="Disordered" evidence="2">
    <location>
        <begin position="3178"/>
        <end position="3216"/>
    </location>
</feature>
<feature type="compositionally biased region" description="Basic and acidic residues" evidence="2">
    <location>
        <begin position="375"/>
        <end position="385"/>
    </location>
</feature>
<proteinExistence type="predicted"/>
<keyword evidence="4" id="KW-1185">Reference proteome</keyword>
<feature type="region of interest" description="Disordered" evidence="2">
    <location>
        <begin position="2323"/>
        <end position="2362"/>
    </location>
</feature>
<feature type="compositionally biased region" description="Polar residues" evidence="2">
    <location>
        <begin position="2957"/>
        <end position="2981"/>
    </location>
</feature>
<feature type="compositionally biased region" description="Acidic residues" evidence="2">
    <location>
        <begin position="2708"/>
        <end position="2720"/>
    </location>
</feature>
<feature type="compositionally biased region" description="Polar residues" evidence="2">
    <location>
        <begin position="2237"/>
        <end position="2252"/>
    </location>
</feature>
<feature type="region of interest" description="Disordered" evidence="2">
    <location>
        <begin position="2013"/>
        <end position="2043"/>
    </location>
</feature>
<dbReference type="InterPro" id="IPR028236">
    <property type="entry name" value="CPLANE1"/>
</dbReference>
<keyword evidence="1" id="KW-0175">Coiled coil</keyword>
<evidence type="ECO:0000313" key="3">
    <source>
        <dbReference type="EMBL" id="KAK3763620.1"/>
    </source>
</evidence>
<dbReference type="PANTHER" id="PTHR14492:SF4">
    <property type="entry name" value="CILIOGENESIS AND PLANAR POLARITY EFFECTOR 1"/>
    <property type="match status" value="1"/>
</dbReference>
<feature type="compositionally biased region" description="Polar residues" evidence="2">
    <location>
        <begin position="1789"/>
        <end position="1807"/>
    </location>
</feature>
<feature type="compositionally biased region" description="Polar residues" evidence="2">
    <location>
        <begin position="3152"/>
        <end position="3162"/>
    </location>
</feature>
<feature type="region of interest" description="Disordered" evidence="2">
    <location>
        <begin position="374"/>
        <end position="396"/>
    </location>
</feature>
<feature type="region of interest" description="Disordered" evidence="2">
    <location>
        <begin position="3287"/>
        <end position="3315"/>
    </location>
</feature>
<evidence type="ECO:0000256" key="1">
    <source>
        <dbReference type="SAM" id="Coils"/>
    </source>
</evidence>
<feature type="compositionally biased region" description="Basic residues" evidence="2">
    <location>
        <begin position="1732"/>
        <end position="1745"/>
    </location>
</feature>
<feature type="region of interest" description="Disordered" evidence="2">
    <location>
        <begin position="2210"/>
        <end position="2255"/>
    </location>
</feature>
<feature type="compositionally biased region" description="Basic and acidic residues" evidence="2">
    <location>
        <begin position="2325"/>
        <end position="2345"/>
    </location>
</feature>
<feature type="compositionally biased region" description="Polar residues" evidence="2">
    <location>
        <begin position="3119"/>
        <end position="3134"/>
    </location>
</feature>
<feature type="compositionally biased region" description="Polar residues" evidence="2">
    <location>
        <begin position="2928"/>
        <end position="2943"/>
    </location>
</feature>
<feature type="region of interest" description="Disordered" evidence="2">
    <location>
        <begin position="2179"/>
        <end position="2198"/>
    </location>
</feature>
<reference evidence="3" key="1">
    <citation type="journal article" date="2023" name="G3 (Bethesda)">
        <title>A reference genome for the long-term kleptoplast-retaining sea slug Elysia crispata morphotype clarki.</title>
        <authorList>
            <person name="Eastman K.E."/>
            <person name="Pendleton A.L."/>
            <person name="Shaikh M.A."/>
            <person name="Suttiyut T."/>
            <person name="Ogas R."/>
            <person name="Tomko P."/>
            <person name="Gavelis G."/>
            <person name="Widhalm J.R."/>
            <person name="Wisecaver J.H."/>
        </authorList>
    </citation>
    <scope>NUCLEOTIDE SEQUENCE</scope>
    <source>
        <strain evidence="3">ECLA1</strain>
    </source>
</reference>